<dbReference type="Gene3D" id="3.20.20.140">
    <property type="entry name" value="Metal-dependent hydrolases"/>
    <property type="match status" value="1"/>
</dbReference>
<evidence type="ECO:0000313" key="2">
    <source>
        <dbReference type="Proteomes" id="UP000054988"/>
    </source>
</evidence>
<reference evidence="1 2" key="1">
    <citation type="submission" date="2015-12" db="EMBL/GenBank/DDBJ databases">
        <title>Draft genome sequence of Moniliophthora roreri, the causal agent of frosty pod rot of cacao.</title>
        <authorList>
            <person name="Aime M.C."/>
            <person name="Diaz-Valderrama J.R."/>
            <person name="Kijpornyongpan T."/>
            <person name="Phillips-Mora W."/>
        </authorList>
    </citation>
    <scope>NUCLEOTIDE SEQUENCE [LARGE SCALE GENOMIC DNA]</scope>
    <source>
        <strain evidence="1 2">MCA 2952</strain>
    </source>
</reference>
<name>A0A0W0EYH4_MONRR</name>
<protein>
    <submittedName>
        <fullName evidence="1">Uncharacterized protein</fullName>
    </submittedName>
</protein>
<proteinExistence type="predicted"/>
<organism evidence="1 2">
    <name type="scientific">Moniliophthora roreri</name>
    <name type="common">Frosty pod rot fungus</name>
    <name type="synonym">Monilia roreri</name>
    <dbReference type="NCBI Taxonomy" id="221103"/>
    <lineage>
        <taxon>Eukaryota</taxon>
        <taxon>Fungi</taxon>
        <taxon>Dikarya</taxon>
        <taxon>Basidiomycota</taxon>
        <taxon>Agaricomycotina</taxon>
        <taxon>Agaricomycetes</taxon>
        <taxon>Agaricomycetidae</taxon>
        <taxon>Agaricales</taxon>
        <taxon>Marasmiineae</taxon>
        <taxon>Marasmiaceae</taxon>
        <taxon>Moniliophthora</taxon>
    </lineage>
</organism>
<evidence type="ECO:0000313" key="1">
    <source>
        <dbReference type="EMBL" id="KTB29111.1"/>
    </source>
</evidence>
<gene>
    <name evidence="1" type="ORF">WG66_18354</name>
</gene>
<sequence length="178" mass="18848">MVNKERSDIIASLISLKAEVEKAKNTKLKIVLAGATEAHLLAKEIGKAGVGVVIEQSRPFPGSWEDIRLLPGPPLSQKTAIQTLLENNVTVGVGVAGEGWMSRNLRWDIGWAALDSEGAISTADALSLASTNIDTLFGLTGEEVDSDLVAVKGGNLVQFEGKVVGVVSQRRGVVEVFE</sequence>
<dbReference type="Proteomes" id="UP000054988">
    <property type="component" value="Unassembled WGS sequence"/>
</dbReference>
<dbReference type="EMBL" id="LATX01002450">
    <property type="protein sequence ID" value="KTB29111.1"/>
    <property type="molecule type" value="Genomic_DNA"/>
</dbReference>
<accession>A0A0W0EYH4</accession>
<dbReference type="AlphaFoldDB" id="A0A0W0EYH4"/>
<comment type="caution">
    <text evidence="1">The sequence shown here is derived from an EMBL/GenBank/DDBJ whole genome shotgun (WGS) entry which is preliminary data.</text>
</comment>